<evidence type="ECO:0000313" key="2">
    <source>
        <dbReference type="EMBL" id="CAA9996346.1"/>
    </source>
</evidence>
<accession>A0A6H5G3N7</accession>
<feature type="region of interest" description="Disordered" evidence="1">
    <location>
        <begin position="1"/>
        <end position="40"/>
    </location>
</feature>
<keyword evidence="4" id="KW-1185">Reference proteome</keyword>
<dbReference type="AlphaFoldDB" id="A0A6H5G3N7"/>
<feature type="non-terminal residue" evidence="2">
    <location>
        <position position="52"/>
    </location>
</feature>
<protein>
    <submittedName>
        <fullName evidence="2">Uncharacterized protein</fullName>
    </submittedName>
</protein>
<dbReference type="EMBL" id="CADCXU010004567">
    <property type="protein sequence ID" value="CAA9996346.1"/>
    <property type="molecule type" value="Genomic_DNA"/>
</dbReference>
<gene>
    <name evidence="2" type="ORF">NTEN_LOCUS2888</name>
    <name evidence="3" type="ORF">NTEN_LOCUS2889</name>
</gene>
<evidence type="ECO:0000256" key="1">
    <source>
        <dbReference type="SAM" id="MobiDB-lite"/>
    </source>
</evidence>
<sequence length="52" mass="5576">MAISRCRSDDRRAGGRRLRPRHHHQGQSGSDSACPVPASTGCQGIARYGVLS</sequence>
<name>A0A6H5G3N7_9HEMI</name>
<feature type="compositionally biased region" description="Basic residues" evidence="1">
    <location>
        <begin position="14"/>
        <end position="25"/>
    </location>
</feature>
<proteinExistence type="predicted"/>
<organism evidence="2 4">
    <name type="scientific">Nesidiocoris tenuis</name>
    <dbReference type="NCBI Taxonomy" id="355587"/>
    <lineage>
        <taxon>Eukaryota</taxon>
        <taxon>Metazoa</taxon>
        <taxon>Ecdysozoa</taxon>
        <taxon>Arthropoda</taxon>
        <taxon>Hexapoda</taxon>
        <taxon>Insecta</taxon>
        <taxon>Pterygota</taxon>
        <taxon>Neoptera</taxon>
        <taxon>Paraneoptera</taxon>
        <taxon>Hemiptera</taxon>
        <taxon>Heteroptera</taxon>
        <taxon>Panheteroptera</taxon>
        <taxon>Cimicomorpha</taxon>
        <taxon>Miridae</taxon>
        <taxon>Dicyphina</taxon>
        <taxon>Nesidiocoris</taxon>
    </lineage>
</organism>
<evidence type="ECO:0000313" key="3">
    <source>
        <dbReference type="EMBL" id="CAA9996347.1"/>
    </source>
</evidence>
<dbReference type="Proteomes" id="UP000479000">
    <property type="component" value="Unassembled WGS sequence"/>
</dbReference>
<dbReference type="EMBL" id="CADCXU010004568">
    <property type="protein sequence ID" value="CAA9996347.1"/>
    <property type="molecule type" value="Genomic_DNA"/>
</dbReference>
<feature type="compositionally biased region" description="Basic and acidic residues" evidence="1">
    <location>
        <begin position="1"/>
        <end position="13"/>
    </location>
</feature>
<reference evidence="2 4" key="1">
    <citation type="submission" date="2020-02" db="EMBL/GenBank/DDBJ databases">
        <authorList>
            <person name="Ferguson B K."/>
        </authorList>
    </citation>
    <scope>NUCLEOTIDE SEQUENCE [LARGE SCALE GENOMIC DNA]</scope>
</reference>
<evidence type="ECO:0000313" key="4">
    <source>
        <dbReference type="Proteomes" id="UP000479000"/>
    </source>
</evidence>